<dbReference type="InterPro" id="IPR009200">
    <property type="entry name" value="DUF1269_membrane"/>
</dbReference>
<comment type="caution">
    <text evidence="3">The sequence shown here is derived from an EMBL/GenBank/DDBJ whole genome shotgun (WGS) entry which is preliminary data.</text>
</comment>
<keyword evidence="2" id="KW-0472">Membrane</keyword>
<organism evidence="3 4">
    <name type="scientific">Nonomuraea soli</name>
    <dbReference type="NCBI Taxonomy" id="1032476"/>
    <lineage>
        <taxon>Bacteria</taxon>
        <taxon>Bacillati</taxon>
        <taxon>Actinomycetota</taxon>
        <taxon>Actinomycetes</taxon>
        <taxon>Streptosporangiales</taxon>
        <taxon>Streptosporangiaceae</taxon>
        <taxon>Nonomuraea</taxon>
    </lineage>
</organism>
<keyword evidence="2" id="KW-0812">Transmembrane</keyword>
<dbReference type="RefSeq" id="WP_181610707.1">
    <property type="nucleotide sequence ID" value="NZ_BAABAM010000002.1"/>
</dbReference>
<keyword evidence="2" id="KW-1133">Transmembrane helix</keyword>
<feature type="region of interest" description="Disordered" evidence="1">
    <location>
        <begin position="149"/>
        <end position="168"/>
    </location>
</feature>
<evidence type="ECO:0000313" key="3">
    <source>
        <dbReference type="EMBL" id="MBA2891963.1"/>
    </source>
</evidence>
<sequence length="168" mass="17536">MSNLIAISYPDVATASSVRDKLLELQKQQLITLADAAVVERRPDGKIKLHQMTSTVGFGAASGALWGGLIGLIFFMPLLGMALGAAGGAAGGAMTDIGVDDKFMKEVADKLEPGSAALFLLINKSTPDKVIPQIAPFGGDIMQTSLSHEQEEQLREAVQAARGGQGQS</sequence>
<dbReference type="EMBL" id="JACDUR010000003">
    <property type="protein sequence ID" value="MBA2891963.1"/>
    <property type="molecule type" value="Genomic_DNA"/>
</dbReference>
<accession>A0A7W0CIX8</accession>
<protein>
    <submittedName>
        <fullName evidence="3">Putative membrane protein</fullName>
    </submittedName>
</protein>
<gene>
    <name evidence="3" type="ORF">HNR30_003304</name>
</gene>
<keyword evidence="4" id="KW-1185">Reference proteome</keyword>
<proteinExistence type="predicted"/>
<evidence type="ECO:0000256" key="1">
    <source>
        <dbReference type="SAM" id="MobiDB-lite"/>
    </source>
</evidence>
<name>A0A7W0CIX8_9ACTN</name>
<dbReference type="AlphaFoldDB" id="A0A7W0CIX8"/>
<reference evidence="3 4" key="1">
    <citation type="submission" date="2020-07" db="EMBL/GenBank/DDBJ databases">
        <title>Genomic Encyclopedia of Type Strains, Phase IV (KMG-IV): sequencing the most valuable type-strain genomes for metagenomic binning, comparative biology and taxonomic classification.</title>
        <authorList>
            <person name="Goeker M."/>
        </authorList>
    </citation>
    <scope>NUCLEOTIDE SEQUENCE [LARGE SCALE GENOMIC DNA]</scope>
    <source>
        <strain evidence="3 4">DSM 45533</strain>
    </source>
</reference>
<dbReference type="Pfam" id="PF06897">
    <property type="entry name" value="DUF1269"/>
    <property type="match status" value="1"/>
</dbReference>
<feature type="transmembrane region" description="Helical" evidence="2">
    <location>
        <begin position="64"/>
        <end position="86"/>
    </location>
</feature>
<evidence type="ECO:0000313" key="4">
    <source>
        <dbReference type="Proteomes" id="UP000530928"/>
    </source>
</evidence>
<evidence type="ECO:0000256" key="2">
    <source>
        <dbReference type="SAM" id="Phobius"/>
    </source>
</evidence>
<dbReference type="Proteomes" id="UP000530928">
    <property type="component" value="Unassembled WGS sequence"/>
</dbReference>